<dbReference type="AlphaFoldDB" id="A0A166VDG4"/>
<evidence type="ECO:0000313" key="2">
    <source>
        <dbReference type="EMBL" id="KZP32612.1"/>
    </source>
</evidence>
<dbReference type="Proteomes" id="UP000076532">
    <property type="component" value="Unassembled WGS sequence"/>
</dbReference>
<name>A0A166VDG4_9AGAM</name>
<dbReference type="EMBL" id="KV417485">
    <property type="protein sequence ID" value="KZP32612.1"/>
    <property type="molecule type" value="Genomic_DNA"/>
</dbReference>
<gene>
    <name evidence="2" type="ORF">FIBSPDRAFT_848424</name>
</gene>
<protein>
    <submittedName>
        <fullName evidence="2">Uncharacterized protein</fullName>
    </submittedName>
</protein>
<evidence type="ECO:0000256" key="1">
    <source>
        <dbReference type="SAM" id="MobiDB-lite"/>
    </source>
</evidence>
<feature type="region of interest" description="Disordered" evidence="1">
    <location>
        <begin position="39"/>
        <end position="87"/>
    </location>
</feature>
<reference evidence="2 3" key="1">
    <citation type="journal article" date="2016" name="Mol. Biol. Evol.">
        <title>Comparative Genomics of Early-Diverging Mushroom-Forming Fungi Provides Insights into the Origins of Lignocellulose Decay Capabilities.</title>
        <authorList>
            <person name="Nagy L.G."/>
            <person name="Riley R."/>
            <person name="Tritt A."/>
            <person name="Adam C."/>
            <person name="Daum C."/>
            <person name="Floudas D."/>
            <person name="Sun H."/>
            <person name="Yadav J.S."/>
            <person name="Pangilinan J."/>
            <person name="Larsson K.H."/>
            <person name="Matsuura K."/>
            <person name="Barry K."/>
            <person name="Labutti K."/>
            <person name="Kuo R."/>
            <person name="Ohm R.A."/>
            <person name="Bhattacharya S.S."/>
            <person name="Shirouzu T."/>
            <person name="Yoshinaga Y."/>
            <person name="Martin F.M."/>
            <person name="Grigoriev I.V."/>
            <person name="Hibbett D.S."/>
        </authorList>
    </citation>
    <scope>NUCLEOTIDE SEQUENCE [LARGE SCALE GENOMIC DNA]</scope>
    <source>
        <strain evidence="2 3">CBS 109695</strain>
    </source>
</reference>
<feature type="compositionally biased region" description="Basic and acidic residues" evidence="1">
    <location>
        <begin position="39"/>
        <end position="79"/>
    </location>
</feature>
<sequence length="87" mass="9479">MPLAPPSAVHTAPLLADLPTDPKAMAVVKDTAEDKARDMAEDKARVKARDMAEVKARDKARDKEEEEDRVAKAIGEHVLNRHPTLAG</sequence>
<keyword evidence="3" id="KW-1185">Reference proteome</keyword>
<accession>A0A166VDG4</accession>
<evidence type="ECO:0000313" key="3">
    <source>
        <dbReference type="Proteomes" id="UP000076532"/>
    </source>
</evidence>
<organism evidence="2 3">
    <name type="scientific">Athelia psychrophila</name>
    <dbReference type="NCBI Taxonomy" id="1759441"/>
    <lineage>
        <taxon>Eukaryota</taxon>
        <taxon>Fungi</taxon>
        <taxon>Dikarya</taxon>
        <taxon>Basidiomycota</taxon>
        <taxon>Agaricomycotina</taxon>
        <taxon>Agaricomycetes</taxon>
        <taxon>Agaricomycetidae</taxon>
        <taxon>Atheliales</taxon>
        <taxon>Atheliaceae</taxon>
        <taxon>Athelia</taxon>
    </lineage>
</organism>
<proteinExistence type="predicted"/>